<dbReference type="EMBL" id="LAVV01011600">
    <property type="protein sequence ID" value="KNZ47599.1"/>
    <property type="molecule type" value="Genomic_DNA"/>
</dbReference>
<dbReference type="AlphaFoldDB" id="A0A0L6UGB4"/>
<comment type="caution">
    <text evidence="1">The sequence shown here is derived from an EMBL/GenBank/DDBJ whole genome shotgun (WGS) entry which is preliminary data.</text>
</comment>
<sequence length="75" mass="8590">MYPYSGRPPAEVDFLPHCCGKYEEAPKKTDDTSNRMLLLMHKANKQTASMIWEEKKLREVSQGSKQILMGSSEEL</sequence>
<reference evidence="1 2" key="1">
    <citation type="submission" date="2015-08" db="EMBL/GenBank/DDBJ databases">
        <title>Next Generation Sequencing and Analysis of the Genome of Puccinia sorghi L Schw, the Causal Agent of Maize Common Rust.</title>
        <authorList>
            <person name="Rochi L."/>
            <person name="Burguener G."/>
            <person name="Darino M."/>
            <person name="Turjanski A."/>
            <person name="Kreff E."/>
            <person name="Dieguez M.J."/>
            <person name="Sacco F."/>
        </authorList>
    </citation>
    <scope>NUCLEOTIDE SEQUENCE [LARGE SCALE GENOMIC DNA]</scope>
    <source>
        <strain evidence="1 2">RO10H11247</strain>
    </source>
</reference>
<gene>
    <name evidence="1" type="ORF">VP01_6293g1</name>
</gene>
<protein>
    <submittedName>
        <fullName evidence="1">Uncharacterized protein</fullName>
    </submittedName>
</protein>
<organism evidence="1 2">
    <name type="scientific">Puccinia sorghi</name>
    <dbReference type="NCBI Taxonomy" id="27349"/>
    <lineage>
        <taxon>Eukaryota</taxon>
        <taxon>Fungi</taxon>
        <taxon>Dikarya</taxon>
        <taxon>Basidiomycota</taxon>
        <taxon>Pucciniomycotina</taxon>
        <taxon>Pucciniomycetes</taxon>
        <taxon>Pucciniales</taxon>
        <taxon>Pucciniaceae</taxon>
        <taxon>Puccinia</taxon>
    </lineage>
</organism>
<dbReference type="VEuPathDB" id="FungiDB:VP01_6293g1"/>
<keyword evidence="2" id="KW-1185">Reference proteome</keyword>
<accession>A0A0L6UGB4</accession>
<name>A0A0L6UGB4_9BASI</name>
<evidence type="ECO:0000313" key="2">
    <source>
        <dbReference type="Proteomes" id="UP000037035"/>
    </source>
</evidence>
<proteinExistence type="predicted"/>
<evidence type="ECO:0000313" key="1">
    <source>
        <dbReference type="EMBL" id="KNZ47599.1"/>
    </source>
</evidence>
<dbReference type="Proteomes" id="UP000037035">
    <property type="component" value="Unassembled WGS sequence"/>
</dbReference>